<dbReference type="Gene3D" id="1.10.8.80">
    <property type="entry name" value="Magnesium chelatase subunit I, C-Terminal domain"/>
    <property type="match status" value="1"/>
</dbReference>
<dbReference type="InterPro" id="IPR041628">
    <property type="entry name" value="ChlI/MoxR_AAA_lid"/>
</dbReference>
<proteinExistence type="inferred from homology"/>
<dbReference type="Pfam" id="PF17863">
    <property type="entry name" value="AAA_lid_2"/>
    <property type="match status" value="1"/>
</dbReference>
<dbReference type="RefSeq" id="WP_027009118.1">
    <property type="nucleotide sequence ID" value="NZ_CP091521.1"/>
</dbReference>
<dbReference type="GO" id="GO:0005524">
    <property type="term" value="F:ATP binding"/>
    <property type="evidence" value="ECO:0007669"/>
    <property type="project" value="UniProtKB-KW"/>
</dbReference>
<dbReference type="PIRSF" id="PIRSF002849">
    <property type="entry name" value="AAA_ATPase_chaperone_MoxR_prd"/>
    <property type="match status" value="1"/>
</dbReference>
<accession>A0ABD8B8L1</accession>
<dbReference type="KEGG" id="ckh:LVJ77_01300"/>
<dbReference type="Proteomes" id="UP000831534">
    <property type="component" value="Chromosome"/>
</dbReference>
<organism evidence="6 7">
    <name type="scientific">Conchiformibius kuhniae</name>
    <dbReference type="NCBI Taxonomy" id="211502"/>
    <lineage>
        <taxon>Bacteria</taxon>
        <taxon>Pseudomonadati</taxon>
        <taxon>Pseudomonadota</taxon>
        <taxon>Betaproteobacteria</taxon>
        <taxon>Neisseriales</taxon>
        <taxon>Neisseriaceae</taxon>
        <taxon>Conchiformibius</taxon>
    </lineage>
</organism>
<sequence length="302" mass="32913">MANPVFEPALKQLNGVILGKPALMQQLLACVLAGGHVLLEDVPGVGKTTLAGALAAVLGIPLRRVQFTNDMLPADLLGVNVFQPAQATFKFHPGPVFTPFVLADEINRAPPKVQSALLEAMEEGQVSVDGKTYRLPKPFLVVATQNPSEQLGTFPLPESQLDRFMMRLSMDYPVEQAEIQLYHQGDRRRLLPKIQACASPETLRQWQQQAAAITVSETVAAYVYRLVAATRRPGVFALGLSPRAGLAVIKAAKAWAFLAGRNFVLPEDVQAVWVPVGNHRLQPLHQRSTADTLAEIRDHVAV</sequence>
<evidence type="ECO:0000256" key="3">
    <source>
        <dbReference type="ARBA" id="ARBA00061607"/>
    </source>
</evidence>
<dbReference type="PANTHER" id="PTHR42759:SF5">
    <property type="entry name" value="METHANOL DEHYDROGENASE REGULATOR"/>
    <property type="match status" value="1"/>
</dbReference>
<dbReference type="EMBL" id="CP091521">
    <property type="protein sequence ID" value="XHH50096.1"/>
    <property type="molecule type" value="Genomic_DNA"/>
</dbReference>
<protein>
    <submittedName>
        <fullName evidence="6">AAA family ATPase</fullName>
    </submittedName>
</protein>
<evidence type="ECO:0000259" key="5">
    <source>
        <dbReference type="Pfam" id="PF17863"/>
    </source>
</evidence>
<reference evidence="6 7" key="1">
    <citation type="journal article" date="2022" name="Res Sq">
        <title>Evolution of multicellular longitudinally dividing oral cavity symbionts (Neisseriaceae).</title>
        <authorList>
            <person name="Nyongesa S."/>
            <person name="Weber P."/>
            <person name="Bernet E."/>
            <person name="Pullido F."/>
            <person name="Nieckarz M."/>
            <person name="Delaby M."/>
            <person name="Nieves C."/>
            <person name="Viehboeck T."/>
            <person name="Krause N."/>
            <person name="Rivera-Millot A."/>
            <person name="Nakamura A."/>
            <person name="Vischer N."/>
            <person name="VanNieuwenhze M."/>
            <person name="Brun Y."/>
            <person name="Cava F."/>
            <person name="Bulgheresi S."/>
            <person name="Veyrier F."/>
        </authorList>
    </citation>
    <scope>NUCLEOTIDE SEQUENCE [LARGE SCALE GENOMIC DNA]</scope>
    <source>
        <strain evidence="6 7">17694</strain>
    </source>
</reference>
<keyword evidence="7" id="KW-1185">Reference proteome</keyword>
<evidence type="ECO:0000256" key="1">
    <source>
        <dbReference type="ARBA" id="ARBA00022741"/>
    </source>
</evidence>
<dbReference type="InterPro" id="IPR050764">
    <property type="entry name" value="CbbQ/NirQ/NorQ/GpvN"/>
</dbReference>
<dbReference type="CDD" id="cd00009">
    <property type="entry name" value="AAA"/>
    <property type="match status" value="1"/>
</dbReference>
<evidence type="ECO:0000313" key="7">
    <source>
        <dbReference type="Proteomes" id="UP000831534"/>
    </source>
</evidence>
<feature type="domain" description="ChlI/MoxR AAA lid" evidence="5">
    <location>
        <begin position="235"/>
        <end position="291"/>
    </location>
</feature>
<dbReference type="Pfam" id="PF07726">
    <property type="entry name" value="AAA_3"/>
    <property type="match status" value="1"/>
</dbReference>
<dbReference type="Gene3D" id="3.40.50.300">
    <property type="entry name" value="P-loop containing nucleotide triphosphate hydrolases"/>
    <property type="match status" value="1"/>
</dbReference>
<evidence type="ECO:0000256" key="2">
    <source>
        <dbReference type="ARBA" id="ARBA00022840"/>
    </source>
</evidence>
<dbReference type="SUPFAM" id="SSF52540">
    <property type="entry name" value="P-loop containing nucleoside triphosphate hydrolases"/>
    <property type="match status" value="1"/>
</dbReference>
<dbReference type="InterPro" id="IPR027417">
    <property type="entry name" value="P-loop_NTPase"/>
</dbReference>
<comment type="similarity">
    <text evidence="3">Belongs to the MoxR family.</text>
</comment>
<dbReference type="AlphaFoldDB" id="A0ABD8B8L1"/>
<evidence type="ECO:0000259" key="4">
    <source>
        <dbReference type="Pfam" id="PF07726"/>
    </source>
</evidence>
<dbReference type="PANTHER" id="PTHR42759">
    <property type="entry name" value="MOXR FAMILY PROTEIN"/>
    <property type="match status" value="1"/>
</dbReference>
<keyword evidence="1" id="KW-0547">Nucleotide-binding</keyword>
<evidence type="ECO:0000313" key="6">
    <source>
        <dbReference type="EMBL" id="XHH50096.1"/>
    </source>
</evidence>
<dbReference type="InterPro" id="IPR011703">
    <property type="entry name" value="ATPase_AAA-3"/>
</dbReference>
<name>A0ABD8B8L1_9NEIS</name>
<feature type="domain" description="ATPase AAA-3" evidence="4">
    <location>
        <begin position="36"/>
        <end position="166"/>
    </location>
</feature>
<keyword evidence="2" id="KW-0067">ATP-binding</keyword>
<dbReference type="FunFam" id="3.40.50.300:FF:000640">
    <property type="entry name" value="MoxR family ATPase"/>
    <property type="match status" value="1"/>
</dbReference>
<gene>
    <name evidence="6" type="ORF">LVJ77_01300</name>
</gene>